<sequence length="39" mass="4279">MYALLLSVLKIAITNGFLGLGTLINVTLEISLYLTVRLK</sequence>
<keyword evidence="1" id="KW-1133">Transmembrane helix</keyword>
<gene>
    <name evidence="2" type="ORF">LHCIRMBIA951_00130</name>
</gene>
<keyword evidence="3" id="KW-1185">Reference proteome</keyword>
<dbReference type="AlphaFoldDB" id="U6F2N6"/>
<evidence type="ECO:0000313" key="3">
    <source>
        <dbReference type="Proteomes" id="UP000017248"/>
    </source>
</evidence>
<proteinExistence type="predicted"/>
<dbReference type="HOGENOM" id="CLU_3311730_0_0_9"/>
<accession>U6F2N6</accession>
<keyword evidence="1" id="KW-0812">Transmembrane</keyword>
<evidence type="ECO:0000313" key="2">
    <source>
        <dbReference type="EMBL" id="CDI58412.1"/>
    </source>
</evidence>
<evidence type="ECO:0000256" key="1">
    <source>
        <dbReference type="SAM" id="Phobius"/>
    </source>
</evidence>
<feature type="transmembrane region" description="Helical" evidence="1">
    <location>
        <begin position="12"/>
        <end position="36"/>
    </location>
</feature>
<dbReference type="EMBL" id="CBUK010000072">
    <property type="protein sequence ID" value="CDI58412.1"/>
    <property type="molecule type" value="Genomic_DNA"/>
</dbReference>
<comment type="caution">
    <text evidence="2">The sequence shown here is derived from an EMBL/GenBank/DDBJ whole genome shotgun (WGS) entry which is preliminary data.</text>
</comment>
<protein>
    <submittedName>
        <fullName evidence="2">Uncharacterized protein</fullName>
    </submittedName>
</protein>
<reference evidence="2" key="1">
    <citation type="submission" date="2013-09" db="EMBL/GenBank/DDBJ databases">
        <title>Draft Genome Sequence of five Lactobacillus helveticus strains CIRM-BIA 101T, 103, 104, 951 and 953 isolated from milk product.</title>
        <authorList>
            <person name="Valence F."/>
            <person name="Chuat V."/>
            <person name="Ma L."/>
            <person name="Creno S."/>
            <person name="Falentin H."/>
            <person name="Lortal S."/>
            <person name="Bizet C."/>
            <person name="Clermont D."/>
            <person name="Loux V."/>
            <person name="Bouchier C."/>
            <person name="Cousin S."/>
        </authorList>
    </citation>
    <scope>NUCLEOTIDE SEQUENCE [LARGE SCALE GENOMIC DNA]</scope>
    <source>
        <strain evidence="2">CIRM-BIA 951</strain>
    </source>
</reference>
<organism evidence="2 3">
    <name type="scientific">Lactobacillus helveticus CIRM-BIA 951</name>
    <dbReference type="NCBI Taxonomy" id="1226334"/>
    <lineage>
        <taxon>Bacteria</taxon>
        <taxon>Bacillati</taxon>
        <taxon>Bacillota</taxon>
        <taxon>Bacilli</taxon>
        <taxon>Lactobacillales</taxon>
        <taxon>Lactobacillaceae</taxon>
        <taxon>Lactobacillus</taxon>
    </lineage>
</organism>
<name>U6F2N6_LACHE</name>
<keyword evidence="1" id="KW-0472">Membrane</keyword>
<dbReference type="Proteomes" id="UP000017248">
    <property type="component" value="Unassembled WGS sequence"/>
</dbReference>